<dbReference type="SFLD" id="SFLDS00003">
    <property type="entry name" value="Haloacid_Dehalogenase"/>
    <property type="match status" value="1"/>
</dbReference>
<protein>
    <submittedName>
        <fullName evidence="5">Uncharacterized protein</fullName>
    </submittedName>
</protein>
<dbReference type="InterPro" id="IPR036412">
    <property type="entry name" value="HAD-like_sf"/>
</dbReference>
<dbReference type="NCBIfam" id="TIGR01509">
    <property type="entry name" value="HAD-SF-IA-v3"/>
    <property type="match status" value="1"/>
</dbReference>
<sequence length="258" mass="27956">MLTLSQRKITTILFDCDNTLVQSEQIGSEVSAEIVNKILASRHLDAPRFTGTQMQREFVGFTFQAMMQAIEVKHNLSLNLTATELETYTNMEDSLVIANVSKPGNLLPCVGVNGVLAHLASDKVHRLAVVSSSSMARIAASLAASHQASFFAAADIFSVVSSLPEPKSKPDPAIYLHAVSQLGVEAEECIAVEDSRSGALAAIKSGITTIGYTGAYELEEQEAQRELLREAGCKLVMSEWSEFDAYLEKIEKDDGVDL</sequence>
<keyword evidence="6" id="KW-1185">Reference proteome</keyword>
<evidence type="ECO:0000313" key="5">
    <source>
        <dbReference type="EMBL" id="KAK5994795.1"/>
    </source>
</evidence>
<dbReference type="Gene3D" id="1.10.150.240">
    <property type="entry name" value="Putative phosphatase, domain 2"/>
    <property type="match status" value="1"/>
</dbReference>
<dbReference type="Proteomes" id="UP001338125">
    <property type="component" value="Unassembled WGS sequence"/>
</dbReference>
<dbReference type="SUPFAM" id="SSF56784">
    <property type="entry name" value="HAD-like"/>
    <property type="match status" value="1"/>
</dbReference>
<dbReference type="InterPro" id="IPR006439">
    <property type="entry name" value="HAD-SF_hydro_IA"/>
</dbReference>
<evidence type="ECO:0000256" key="4">
    <source>
        <dbReference type="ARBA" id="ARBA00023277"/>
    </source>
</evidence>
<dbReference type="InterPro" id="IPR023198">
    <property type="entry name" value="PGP-like_dom2"/>
</dbReference>
<proteinExistence type="predicted"/>
<evidence type="ECO:0000313" key="6">
    <source>
        <dbReference type="Proteomes" id="UP001338125"/>
    </source>
</evidence>
<dbReference type="InterPro" id="IPR023214">
    <property type="entry name" value="HAD_sf"/>
</dbReference>
<dbReference type="PANTHER" id="PTHR46193">
    <property type="entry name" value="6-PHOSPHOGLUCONATE PHOSPHATASE"/>
    <property type="match status" value="1"/>
</dbReference>
<evidence type="ECO:0000256" key="2">
    <source>
        <dbReference type="ARBA" id="ARBA00022723"/>
    </source>
</evidence>
<keyword evidence="3" id="KW-0460">Magnesium</keyword>
<dbReference type="SFLD" id="SFLDG01129">
    <property type="entry name" value="C1.5:_HAD__Beta-PGM__Phosphata"/>
    <property type="match status" value="1"/>
</dbReference>
<comment type="cofactor">
    <cofactor evidence="1">
        <name>Mg(2+)</name>
        <dbReference type="ChEBI" id="CHEBI:18420"/>
    </cofactor>
</comment>
<dbReference type="EMBL" id="JAVFKD010000004">
    <property type="protein sequence ID" value="KAK5994795.1"/>
    <property type="molecule type" value="Genomic_DNA"/>
</dbReference>
<accession>A0ABR0SRK1</accession>
<comment type="caution">
    <text evidence="5">The sequence shown here is derived from an EMBL/GenBank/DDBJ whole genome shotgun (WGS) entry which is preliminary data.</text>
</comment>
<reference evidence="5 6" key="1">
    <citation type="submission" date="2024-01" db="EMBL/GenBank/DDBJ databases">
        <title>Complete genome of Cladobotryum mycophilum ATHUM6906.</title>
        <authorList>
            <person name="Christinaki A.C."/>
            <person name="Myridakis A.I."/>
            <person name="Kouvelis V.N."/>
        </authorList>
    </citation>
    <scope>NUCLEOTIDE SEQUENCE [LARGE SCALE GENOMIC DNA]</scope>
    <source>
        <strain evidence="5 6">ATHUM6906</strain>
    </source>
</reference>
<evidence type="ECO:0000256" key="1">
    <source>
        <dbReference type="ARBA" id="ARBA00001946"/>
    </source>
</evidence>
<name>A0ABR0SRK1_9HYPO</name>
<keyword evidence="2" id="KW-0479">Metal-binding</keyword>
<gene>
    <name evidence="5" type="ORF">PT974_03179</name>
</gene>
<keyword evidence="4" id="KW-0119">Carbohydrate metabolism</keyword>
<dbReference type="InterPro" id="IPR051600">
    <property type="entry name" value="Beta-PGM-like"/>
</dbReference>
<dbReference type="Pfam" id="PF00702">
    <property type="entry name" value="Hydrolase"/>
    <property type="match status" value="1"/>
</dbReference>
<dbReference type="PANTHER" id="PTHR46193:SF18">
    <property type="entry name" value="HEXITOL PHOSPHATASE B"/>
    <property type="match status" value="1"/>
</dbReference>
<evidence type="ECO:0000256" key="3">
    <source>
        <dbReference type="ARBA" id="ARBA00022842"/>
    </source>
</evidence>
<organism evidence="5 6">
    <name type="scientific">Cladobotryum mycophilum</name>
    <dbReference type="NCBI Taxonomy" id="491253"/>
    <lineage>
        <taxon>Eukaryota</taxon>
        <taxon>Fungi</taxon>
        <taxon>Dikarya</taxon>
        <taxon>Ascomycota</taxon>
        <taxon>Pezizomycotina</taxon>
        <taxon>Sordariomycetes</taxon>
        <taxon>Hypocreomycetidae</taxon>
        <taxon>Hypocreales</taxon>
        <taxon>Hypocreaceae</taxon>
        <taxon>Cladobotryum</taxon>
    </lineage>
</organism>
<dbReference type="Gene3D" id="3.40.50.1000">
    <property type="entry name" value="HAD superfamily/HAD-like"/>
    <property type="match status" value="1"/>
</dbReference>